<evidence type="ECO:0000259" key="2">
    <source>
        <dbReference type="Pfam" id="PF06580"/>
    </source>
</evidence>
<dbReference type="RefSeq" id="WP_345109045.1">
    <property type="nucleotide sequence ID" value="NZ_BAABDH010000003.1"/>
</dbReference>
<keyword evidence="1" id="KW-0472">Membrane</keyword>
<sequence>MSWLTLPSIPGSVAAPVSWRRVRTHMLWWVLPLLLEYYFAARLFKDNGRVLALATVAIFTQTTLTYYWLGHYVFPRYLYRLQARWLAAHIVGTFYLVYLGNYTLFRLLQPVTNGFGAAELTYIERIWQELLGPGGLLGCFTSARLALWNYGFSLFIVTILLCIKFVRDIIIYQNKNLRLERDQIALEHSNLMLELNFLKSQINPHFLFNTLNSIYVQVEGRNEQVAEQVLQLSDLMRYGLYESNTRWVALTRELDYINSYLQLEKSRYGSQADIQFARHDGNEAYQIAPLLLISFIENAFKHGVGKVKDGSFVHVQALVHGGTLEFFVVNSCPAVRPQSPRPDGGIGLVNVRKRLELLYPGRHQLDIDAGTAEYSVRLRMELHTPPAR</sequence>
<reference evidence="4" key="1">
    <citation type="journal article" date="2019" name="Int. J. Syst. Evol. Microbiol.">
        <title>The Global Catalogue of Microorganisms (GCM) 10K type strain sequencing project: providing services to taxonomists for standard genome sequencing and annotation.</title>
        <authorList>
            <consortium name="The Broad Institute Genomics Platform"/>
            <consortium name="The Broad Institute Genome Sequencing Center for Infectious Disease"/>
            <person name="Wu L."/>
            <person name="Ma J."/>
        </authorList>
    </citation>
    <scope>NUCLEOTIDE SEQUENCE [LARGE SCALE GENOMIC DNA]</scope>
    <source>
        <strain evidence="4">JCM 17214</strain>
    </source>
</reference>
<dbReference type="PANTHER" id="PTHR34220:SF7">
    <property type="entry name" value="SENSOR HISTIDINE KINASE YPDA"/>
    <property type="match status" value="1"/>
</dbReference>
<keyword evidence="1" id="KW-0812">Transmembrane</keyword>
<evidence type="ECO:0000313" key="3">
    <source>
        <dbReference type="EMBL" id="GAA3919975.1"/>
    </source>
</evidence>
<dbReference type="Proteomes" id="UP001499909">
    <property type="component" value="Unassembled WGS sequence"/>
</dbReference>
<feature type="transmembrane region" description="Helical" evidence="1">
    <location>
        <begin position="147"/>
        <end position="166"/>
    </location>
</feature>
<dbReference type="EMBL" id="BAABDH010000003">
    <property type="protein sequence ID" value="GAA3919975.1"/>
    <property type="molecule type" value="Genomic_DNA"/>
</dbReference>
<accession>A0ABP7MC43</accession>
<dbReference type="Gene3D" id="3.30.565.10">
    <property type="entry name" value="Histidine kinase-like ATPase, C-terminal domain"/>
    <property type="match status" value="1"/>
</dbReference>
<organism evidence="3 4">
    <name type="scientific">Hymenobacter algoricola</name>
    <dbReference type="NCBI Taxonomy" id="486267"/>
    <lineage>
        <taxon>Bacteria</taxon>
        <taxon>Pseudomonadati</taxon>
        <taxon>Bacteroidota</taxon>
        <taxon>Cytophagia</taxon>
        <taxon>Cytophagales</taxon>
        <taxon>Hymenobacteraceae</taxon>
        <taxon>Hymenobacter</taxon>
    </lineage>
</organism>
<dbReference type="SUPFAM" id="SSF55874">
    <property type="entry name" value="ATPase domain of HSP90 chaperone/DNA topoisomerase II/histidine kinase"/>
    <property type="match status" value="1"/>
</dbReference>
<feature type="transmembrane region" description="Helical" evidence="1">
    <location>
        <begin position="50"/>
        <end position="69"/>
    </location>
</feature>
<keyword evidence="4" id="KW-1185">Reference proteome</keyword>
<dbReference type="InterPro" id="IPR036890">
    <property type="entry name" value="HATPase_C_sf"/>
</dbReference>
<evidence type="ECO:0000256" key="1">
    <source>
        <dbReference type="SAM" id="Phobius"/>
    </source>
</evidence>
<gene>
    <name evidence="3" type="ORF">GCM10022406_03030</name>
</gene>
<name>A0ABP7MC43_9BACT</name>
<dbReference type="InterPro" id="IPR050640">
    <property type="entry name" value="Bact_2-comp_sensor_kinase"/>
</dbReference>
<feature type="transmembrane region" description="Helical" evidence="1">
    <location>
        <begin position="81"/>
        <end position="100"/>
    </location>
</feature>
<proteinExistence type="predicted"/>
<dbReference type="InterPro" id="IPR010559">
    <property type="entry name" value="Sig_transdc_His_kin_internal"/>
</dbReference>
<protein>
    <recommendedName>
        <fullName evidence="2">Signal transduction histidine kinase internal region domain-containing protein</fullName>
    </recommendedName>
</protein>
<dbReference type="Pfam" id="PF06580">
    <property type="entry name" value="His_kinase"/>
    <property type="match status" value="1"/>
</dbReference>
<comment type="caution">
    <text evidence="3">The sequence shown here is derived from an EMBL/GenBank/DDBJ whole genome shotgun (WGS) entry which is preliminary data.</text>
</comment>
<evidence type="ECO:0000313" key="4">
    <source>
        <dbReference type="Proteomes" id="UP001499909"/>
    </source>
</evidence>
<dbReference type="PANTHER" id="PTHR34220">
    <property type="entry name" value="SENSOR HISTIDINE KINASE YPDA"/>
    <property type="match status" value="1"/>
</dbReference>
<keyword evidence="1" id="KW-1133">Transmembrane helix</keyword>
<feature type="domain" description="Signal transduction histidine kinase internal region" evidence="2">
    <location>
        <begin position="194"/>
        <end position="270"/>
    </location>
</feature>